<dbReference type="InterPro" id="IPR002347">
    <property type="entry name" value="SDR_fam"/>
</dbReference>
<dbReference type="EMBL" id="JANBUL010000369">
    <property type="protein sequence ID" value="KAJ2776358.1"/>
    <property type="molecule type" value="Genomic_DNA"/>
</dbReference>
<dbReference type="PANTHER" id="PTHR44085:SF2">
    <property type="entry name" value="SEPIAPTERIN REDUCTASE"/>
    <property type="match status" value="1"/>
</dbReference>
<comment type="caution">
    <text evidence="6">The sequence shown here is derived from an EMBL/GenBank/DDBJ whole genome shotgun (WGS) entry which is preliminary data.</text>
</comment>
<dbReference type="OrthoDB" id="153074at2759"/>
<evidence type="ECO:0000256" key="3">
    <source>
        <dbReference type="ARBA" id="ARBA00022857"/>
    </source>
</evidence>
<evidence type="ECO:0000256" key="2">
    <source>
        <dbReference type="ARBA" id="ARBA00022490"/>
    </source>
</evidence>
<sequence>MSTAVYVVTGATGALGRAIVRALAGPASRHIVLAGRSESALAEVAAALPGDSPAHIVAGADAAQPAHEADAIVARLRDVVAAAQSPSGALHLTLVQCSGTLGDLSRSVDQYAPDEIAAYTTANFVSFATLAARFLAFAKGTAAERIAVVNISSLLAIEPFANWGLYAATRAARDQLMRVAALEHAADPRVKTLSYAPGPLEGSMQATVRATLADPAQRDLYVTMHKDGKLVSPDHSARLVCDLVHAWDFESGAHIDIYDLAPPQD</sequence>
<comment type="subcellular location">
    <subcellularLocation>
        <location evidence="1">Cytoplasm</location>
    </subcellularLocation>
</comment>
<dbReference type="InterPro" id="IPR057326">
    <property type="entry name" value="KR_dom"/>
</dbReference>
<dbReference type="GO" id="GO:0005737">
    <property type="term" value="C:cytoplasm"/>
    <property type="evidence" value="ECO:0007669"/>
    <property type="project" value="UniProtKB-SubCell"/>
</dbReference>
<dbReference type="Pfam" id="PF00106">
    <property type="entry name" value="adh_short"/>
    <property type="match status" value="1"/>
</dbReference>
<evidence type="ECO:0000256" key="4">
    <source>
        <dbReference type="ARBA" id="ARBA00023002"/>
    </source>
</evidence>
<dbReference type="InterPro" id="IPR036291">
    <property type="entry name" value="NAD(P)-bd_dom_sf"/>
</dbReference>
<keyword evidence="2" id="KW-0963">Cytoplasm</keyword>
<reference evidence="6" key="1">
    <citation type="submission" date="2022-07" db="EMBL/GenBank/DDBJ databases">
        <title>Phylogenomic reconstructions and comparative analyses of Kickxellomycotina fungi.</title>
        <authorList>
            <person name="Reynolds N.K."/>
            <person name="Stajich J.E."/>
            <person name="Barry K."/>
            <person name="Grigoriev I.V."/>
            <person name="Crous P."/>
            <person name="Smith M.E."/>
        </authorList>
    </citation>
    <scope>NUCLEOTIDE SEQUENCE</scope>
    <source>
        <strain evidence="6">NBRC 105414</strain>
    </source>
</reference>
<dbReference type="InterPro" id="IPR051721">
    <property type="entry name" value="Biopterin_syn/organic_redct"/>
</dbReference>
<dbReference type="GO" id="GO:0006729">
    <property type="term" value="P:tetrahydrobiopterin biosynthetic process"/>
    <property type="evidence" value="ECO:0007669"/>
    <property type="project" value="TreeGrafter"/>
</dbReference>
<organism evidence="6 7">
    <name type="scientific">Coemansia javaensis</name>
    <dbReference type="NCBI Taxonomy" id="2761396"/>
    <lineage>
        <taxon>Eukaryota</taxon>
        <taxon>Fungi</taxon>
        <taxon>Fungi incertae sedis</taxon>
        <taxon>Zoopagomycota</taxon>
        <taxon>Kickxellomycotina</taxon>
        <taxon>Kickxellomycetes</taxon>
        <taxon>Kickxellales</taxon>
        <taxon>Kickxellaceae</taxon>
        <taxon>Coemansia</taxon>
    </lineage>
</organism>
<protein>
    <recommendedName>
        <fullName evidence="5">Ketoreductase domain-containing protein</fullName>
    </recommendedName>
</protein>
<dbReference type="SMART" id="SM00822">
    <property type="entry name" value="PKS_KR"/>
    <property type="match status" value="1"/>
</dbReference>
<gene>
    <name evidence="6" type="ORF">H4R18_005710</name>
</gene>
<evidence type="ECO:0000256" key="1">
    <source>
        <dbReference type="ARBA" id="ARBA00004496"/>
    </source>
</evidence>
<dbReference type="Proteomes" id="UP001140217">
    <property type="component" value="Unassembled WGS sequence"/>
</dbReference>
<keyword evidence="4" id="KW-0560">Oxidoreductase</keyword>
<dbReference type="GO" id="GO:0004757">
    <property type="term" value="F:sepiapterin reductase (NADP+) activity"/>
    <property type="evidence" value="ECO:0007669"/>
    <property type="project" value="TreeGrafter"/>
</dbReference>
<evidence type="ECO:0000259" key="5">
    <source>
        <dbReference type="SMART" id="SM00822"/>
    </source>
</evidence>
<keyword evidence="3" id="KW-0521">NADP</keyword>
<proteinExistence type="predicted"/>
<evidence type="ECO:0000313" key="6">
    <source>
        <dbReference type="EMBL" id="KAJ2776358.1"/>
    </source>
</evidence>
<dbReference type="AlphaFoldDB" id="A0A9W8H5H3"/>
<dbReference type="PRINTS" id="PR00081">
    <property type="entry name" value="GDHRDH"/>
</dbReference>
<dbReference type="Gene3D" id="3.40.50.720">
    <property type="entry name" value="NAD(P)-binding Rossmann-like Domain"/>
    <property type="match status" value="1"/>
</dbReference>
<accession>A0A9W8H5H3</accession>
<dbReference type="PANTHER" id="PTHR44085">
    <property type="entry name" value="SEPIAPTERIN REDUCTASE"/>
    <property type="match status" value="1"/>
</dbReference>
<evidence type="ECO:0000313" key="7">
    <source>
        <dbReference type="Proteomes" id="UP001140217"/>
    </source>
</evidence>
<name>A0A9W8H5H3_9FUNG</name>
<keyword evidence="7" id="KW-1185">Reference proteome</keyword>
<feature type="domain" description="Ketoreductase" evidence="5">
    <location>
        <begin position="4"/>
        <end position="203"/>
    </location>
</feature>
<dbReference type="SUPFAM" id="SSF51735">
    <property type="entry name" value="NAD(P)-binding Rossmann-fold domains"/>
    <property type="match status" value="1"/>
</dbReference>